<evidence type="ECO:0000259" key="9">
    <source>
        <dbReference type="PROSITE" id="PS51017"/>
    </source>
</evidence>
<feature type="domain" description="CCT" evidence="9">
    <location>
        <begin position="279"/>
        <end position="321"/>
    </location>
</feature>
<dbReference type="PANTHER" id="PTHR31319:SF77">
    <property type="entry name" value="ZINC FINGER PROTEIN CONSTANS-LIKE 4"/>
    <property type="match status" value="1"/>
</dbReference>
<evidence type="ECO:0000259" key="8">
    <source>
        <dbReference type="PROSITE" id="PS50119"/>
    </source>
</evidence>
<dbReference type="Gramene" id="CDF40713">
    <property type="protein sequence ID" value="CDF40713"/>
    <property type="gene ID" value="CHC_T00000858001"/>
</dbReference>
<evidence type="ECO:0000256" key="4">
    <source>
        <dbReference type="ARBA" id="ARBA00022833"/>
    </source>
</evidence>
<dbReference type="AlphaFoldDB" id="R7QSJ2"/>
<dbReference type="InterPro" id="IPR010402">
    <property type="entry name" value="CCT_domain"/>
</dbReference>
<dbReference type="Proteomes" id="UP000012073">
    <property type="component" value="Unassembled WGS sequence"/>
</dbReference>
<comment type="similarity">
    <text evidence="2">Belongs to the CONSTANS family.</text>
</comment>
<evidence type="ECO:0000256" key="6">
    <source>
        <dbReference type="PROSITE-ProRule" id="PRU00024"/>
    </source>
</evidence>
<keyword evidence="5" id="KW-0539">Nucleus</keyword>
<dbReference type="InterPro" id="IPR000315">
    <property type="entry name" value="Znf_B-box"/>
</dbReference>
<dbReference type="CDD" id="cd19821">
    <property type="entry name" value="Bbox1_BBX-like"/>
    <property type="match status" value="1"/>
</dbReference>
<evidence type="ECO:0000256" key="5">
    <source>
        <dbReference type="ARBA" id="ARBA00023242"/>
    </source>
</evidence>
<protein>
    <recommendedName>
        <fullName evidence="12">CCT domain-containing protein</fullName>
    </recommendedName>
</protein>
<evidence type="ECO:0000313" key="10">
    <source>
        <dbReference type="EMBL" id="CDF40713.1"/>
    </source>
</evidence>
<gene>
    <name evidence="10" type="ORF">CHC_T00000858001</name>
</gene>
<evidence type="ECO:0000313" key="11">
    <source>
        <dbReference type="Proteomes" id="UP000012073"/>
    </source>
</evidence>
<dbReference type="Pfam" id="PF00643">
    <property type="entry name" value="zf-B_box"/>
    <property type="match status" value="1"/>
</dbReference>
<sequence>MTPRWCAACRAAPASIYCPSDTAILCTACDILVHEANQLARRHTRVPLNLFDNMGVPQVEHSPPTHFHGAQSTDKSSSAATAFDESDESSGGGVVPDTDDLYPEHHTFADTQVADISLSPPTKHQQPSSWAHEAQSAPHPVADTNTECLKTIAGAFVKQEIQTLFESSQRQSPPKATHANGLDFLWMRDSLPPALLCDGTSTTLTGTRHGFDSKQVLSAAQIALQNSLDQSLLDDVLGSSLSTDEDISIPGADILDGLKIEGAALTSAERSREQKRLDRQAALRRFRHKRANRSFRKKVRYACRKQLADSRPRVKGRFVGRAKTTSTGRVQKKSSAMGVTG</sequence>
<dbReference type="Pfam" id="PF06203">
    <property type="entry name" value="CCT"/>
    <property type="match status" value="1"/>
</dbReference>
<dbReference type="STRING" id="2769.R7QSJ2"/>
<dbReference type="GeneID" id="17318724"/>
<dbReference type="PhylomeDB" id="R7QSJ2"/>
<evidence type="ECO:0000256" key="2">
    <source>
        <dbReference type="ARBA" id="ARBA00010024"/>
    </source>
</evidence>
<dbReference type="SMART" id="SM00336">
    <property type="entry name" value="BBOX"/>
    <property type="match status" value="1"/>
</dbReference>
<keyword evidence="11" id="KW-1185">Reference proteome</keyword>
<feature type="domain" description="B box-type" evidence="8">
    <location>
        <begin position="1"/>
        <end position="48"/>
    </location>
</feature>
<dbReference type="PROSITE" id="PS50119">
    <property type="entry name" value="ZF_BBOX"/>
    <property type="match status" value="1"/>
</dbReference>
<name>R7QSJ2_CHOCR</name>
<dbReference type="RefSeq" id="XP_005711007.1">
    <property type="nucleotide sequence ID" value="XM_005710950.1"/>
</dbReference>
<dbReference type="InterPro" id="IPR045281">
    <property type="entry name" value="CONSTANS-like"/>
</dbReference>
<evidence type="ECO:0000256" key="3">
    <source>
        <dbReference type="ARBA" id="ARBA00022723"/>
    </source>
</evidence>
<dbReference type="GO" id="GO:0008270">
    <property type="term" value="F:zinc ion binding"/>
    <property type="evidence" value="ECO:0007669"/>
    <property type="project" value="UniProtKB-KW"/>
</dbReference>
<dbReference type="KEGG" id="ccp:CHC_T00000858001"/>
<organism evidence="10 11">
    <name type="scientific">Chondrus crispus</name>
    <name type="common">Carrageen Irish moss</name>
    <name type="synonym">Polymorpha crispa</name>
    <dbReference type="NCBI Taxonomy" id="2769"/>
    <lineage>
        <taxon>Eukaryota</taxon>
        <taxon>Rhodophyta</taxon>
        <taxon>Florideophyceae</taxon>
        <taxon>Rhodymeniophycidae</taxon>
        <taxon>Gigartinales</taxon>
        <taxon>Gigartinaceae</taxon>
        <taxon>Chondrus</taxon>
    </lineage>
</organism>
<accession>R7QSJ2</accession>
<keyword evidence="3" id="KW-0479">Metal-binding</keyword>
<dbReference type="OrthoDB" id="6026at2759"/>
<evidence type="ECO:0000256" key="1">
    <source>
        <dbReference type="ARBA" id="ARBA00004123"/>
    </source>
</evidence>
<comment type="subcellular location">
    <subcellularLocation>
        <location evidence="1">Nucleus</location>
    </subcellularLocation>
</comment>
<proteinExistence type="inferred from homology"/>
<reference evidence="11" key="1">
    <citation type="journal article" date="2013" name="Proc. Natl. Acad. Sci. U.S.A.">
        <title>Genome structure and metabolic features in the red seaweed Chondrus crispus shed light on evolution of the Archaeplastida.</title>
        <authorList>
            <person name="Collen J."/>
            <person name="Porcel B."/>
            <person name="Carre W."/>
            <person name="Ball S.G."/>
            <person name="Chaparro C."/>
            <person name="Tonon T."/>
            <person name="Barbeyron T."/>
            <person name="Michel G."/>
            <person name="Noel B."/>
            <person name="Valentin K."/>
            <person name="Elias M."/>
            <person name="Artiguenave F."/>
            <person name="Arun A."/>
            <person name="Aury J.M."/>
            <person name="Barbosa-Neto J.F."/>
            <person name="Bothwell J.H."/>
            <person name="Bouget F.Y."/>
            <person name="Brillet L."/>
            <person name="Cabello-Hurtado F."/>
            <person name="Capella-Gutierrez S."/>
            <person name="Charrier B."/>
            <person name="Cladiere L."/>
            <person name="Cock J.M."/>
            <person name="Coelho S.M."/>
            <person name="Colleoni C."/>
            <person name="Czjzek M."/>
            <person name="Da Silva C."/>
            <person name="Delage L."/>
            <person name="Denoeud F."/>
            <person name="Deschamps P."/>
            <person name="Dittami S.M."/>
            <person name="Gabaldon T."/>
            <person name="Gachon C.M."/>
            <person name="Groisillier A."/>
            <person name="Herve C."/>
            <person name="Jabbari K."/>
            <person name="Katinka M."/>
            <person name="Kloareg B."/>
            <person name="Kowalczyk N."/>
            <person name="Labadie K."/>
            <person name="Leblanc C."/>
            <person name="Lopez P.J."/>
            <person name="McLachlan D.H."/>
            <person name="Meslet-Cladiere L."/>
            <person name="Moustafa A."/>
            <person name="Nehr Z."/>
            <person name="Nyvall Collen P."/>
            <person name="Panaud O."/>
            <person name="Partensky F."/>
            <person name="Poulain J."/>
            <person name="Rensing S.A."/>
            <person name="Rousvoal S."/>
            <person name="Samson G."/>
            <person name="Symeonidi A."/>
            <person name="Weissenbach J."/>
            <person name="Zambounis A."/>
            <person name="Wincker P."/>
            <person name="Boyen C."/>
        </authorList>
    </citation>
    <scope>NUCLEOTIDE SEQUENCE [LARGE SCALE GENOMIC DNA]</scope>
    <source>
        <strain evidence="11">cv. Stackhouse</strain>
    </source>
</reference>
<dbReference type="PROSITE" id="PS51017">
    <property type="entry name" value="CCT"/>
    <property type="match status" value="1"/>
</dbReference>
<feature type="compositionally biased region" description="Polar residues" evidence="7">
    <location>
        <begin position="70"/>
        <end position="80"/>
    </location>
</feature>
<feature type="region of interest" description="Disordered" evidence="7">
    <location>
        <begin position="57"/>
        <end position="103"/>
    </location>
</feature>
<evidence type="ECO:0000256" key="7">
    <source>
        <dbReference type="SAM" id="MobiDB-lite"/>
    </source>
</evidence>
<dbReference type="GO" id="GO:0005634">
    <property type="term" value="C:nucleus"/>
    <property type="evidence" value="ECO:0007669"/>
    <property type="project" value="UniProtKB-SubCell"/>
</dbReference>
<keyword evidence="4" id="KW-0862">Zinc</keyword>
<keyword evidence="6" id="KW-0863">Zinc-finger</keyword>
<dbReference type="SMR" id="R7QSJ2"/>
<dbReference type="EMBL" id="HG002233">
    <property type="protein sequence ID" value="CDF40713.1"/>
    <property type="molecule type" value="Genomic_DNA"/>
</dbReference>
<feature type="region of interest" description="Disordered" evidence="7">
    <location>
        <begin position="321"/>
        <end position="341"/>
    </location>
</feature>
<dbReference type="PANTHER" id="PTHR31319">
    <property type="entry name" value="ZINC FINGER PROTEIN CONSTANS-LIKE 4"/>
    <property type="match status" value="1"/>
</dbReference>
<dbReference type="InterPro" id="IPR049808">
    <property type="entry name" value="CONSTANS-like_Bbox1"/>
</dbReference>
<evidence type="ECO:0008006" key="12">
    <source>
        <dbReference type="Google" id="ProtNLM"/>
    </source>
</evidence>